<dbReference type="AlphaFoldDB" id="R9A3D8"/>
<evidence type="ECO:0008006" key="3">
    <source>
        <dbReference type="Google" id="ProtNLM"/>
    </source>
</evidence>
<keyword evidence="2" id="KW-1185">Reference proteome</keyword>
<gene>
    <name evidence="1" type="ORF">LEP1GSC195_3275</name>
</gene>
<evidence type="ECO:0000313" key="1">
    <source>
        <dbReference type="EMBL" id="EOQ96524.1"/>
    </source>
</evidence>
<sequence>MKILSEKYMAFLKKKYNFHNYLLCTLIFVSVSNCFQKNENYYQFWKGYDHLQRSIKSTSKNEVFFAALAGSLSEENESQLPKTPEGYPFLSLSGSIDNQQNWNLHWNEPEPTKYDFLAKVTFTPKQWEEREIYAVEKKTIHKLNGYQPRDFFKWFHDFALAINDHNAYQSLKSTSQNLQFLCSAMQCHVTENAEWHTLEFTINEDTKTKFPGFYQRTGSRLEKTKLNIEVWDKFNPTHKFKITNQGKTIQFHFPIDPPADYFLSPKEIRFLGDFEIRSFGITVKINNLEYKLKTSFDNQTDTLNGHFVRIGKKEINGSFFYIIPQGFVNFFIPGNMDEYFNEFFTLLIQGTQGRGGSQIHATFRKTPRGQINTITTYNETKRKRFSLFGGDDSQKASNDFDFFASWEEAMLEDLK</sequence>
<reference evidence="1" key="1">
    <citation type="submission" date="2013-04" db="EMBL/GenBank/DDBJ databases">
        <authorList>
            <person name="Harkins D.M."/>
            <person name="Durkin A.S."/>
            <person name="Brinkac L.M."/>
            <person name="Haft D.H."/>
            <person name="Selengut J.D."/>
            <person name="Sanka R."/>
            <person name="DePew J."/>
            <person name="Purushe J."/>
            <person name="Galloway R.L."/>
            <person name="Vinetz J.M."/>
            <person name="Sutton G.G."/>
            <person name="Nierman W.C."/>
            <person name="Fouts D.E."/>
        </authorList>
    </citation>
    <scope>NUCLEOTIDE SEQUENCE [LARGE SCALE GENOMIC DNA]</scope>
    <source>
        <strain evidence="1">CDC</strain>
    </source>
</reference>
<evidence type="ECO:0000313" key="2">
    <source>
        <dbReference type="Proteomes" id="UP000013984"/>
    </source>
</evidence>
<proteinExistence type="predicted"/>
<dbReference type="Proteomes" id="UP000013984">
    <property type="component" value="Unassembled WGS sequence"/>
</dbReference>
<comment type="caution">
    <text evidence="1">The sequence shown here is derived from an EMBL/GenBank/DDBJ whole genome shotgun (WGS) entry which is preliminary data.</text>
</comment>
<accession>R9A3D8</accession>
<organism evidence="1 2">
    <name type="scientific">Leptospira wolbachii serovar Codice str. CDC</name>
    <dbReference type="NCBI Taxonomy" id="1218599"/>
    <lineage>
        <taxon>Bacteria</taxon>
        <taxon>Pseudomonadati</taxon>
        <taxon>Spirochaetota</taxon>
        <taxon>Spirochaetia</taxon>
        <taxon>Leptospirales</taxon>
        <taxon>Leptospiraceae</taxon>
        <taxon>Leptospira</taxon>
    </lineage>
</organism>
<protein>
    <recommendedName>
        <fullName evidence="3">Lipoprotein</fullName>
    </recommendedName>
</protein>
<dbReference type="STRING" id="1218599.LEP1GSC195_3275"/>
<name>R9A3D8_9LEPT</name>
<dbReference type="NCBIfam" id="NF047806">
    <property type="entry name" value="LIC10025_lipo"/>
    <property type="match status" value="1"/>
</dbReference>
<dbReference type="EMBL" id="AOGZ02000014">
    <property type="protein sequence ID" value="EOQ96524.1"/>
    <property type="molecule type" value="Genomic_DNA"/>
</dbReference>